<feature type="transmembrane region" description="Helical" evidence="7">
    <location>
        <begin position="35"/>
        <end position="56"/>
    </location>
</feature>
<dbReference type="PANTHER" id="PTHR31806:SF1">
    <property type="entry name" value="PURINE-CYTOSINE PERMEASE FCY2-RELATED"/>
    <property type="match status" value="1"/>
</dbReference>
<feature type="transmembrane region" description="Helical" evidence="7">
    <location>
        <begin position="144"/>
        <end position="163"/>
    </location>
</feature>
<evidence type="ECO:0000256" key="1">
    <source>
        <dbReference type="ARBA" id="ARBA00004141"/>
    </source>
</evidence>
<evidence type="ECO:0000256" key="3">
    <source>
        <dbReference type="ARBA" id="ARBA00022448"/>
    </source>
</evidence>
<feature type="transmembrane region" description="Helical" evidence="7">
    <location>
        <begin position="442"/>
        <end position="462"/>
    </location>
</feature>
<sequence>MTTNTKNTASAGAIETNDVAPIPAGERHGKPWHLFTVWSSPNLEFATIFIGALAVFAGLNVWQAILAVTLGNALAAVTHGWFSSWGPRHGVPQMVLSRTAFGLRGNIIPAGTSTLVAGIGWFAVNTTSGAFALTSLLDIAGVKVPVALSVTIIILVQVVVAFVGHNLIQKFERYAFYYLVVVFLAVSAIIISQAQAANIFAASAGTDFKWGAFSVGVALAYGYTQGWTPFAADFTRYLPANSSPRAVGMFAGFGNFFATTLLMSVGAIAWSGIVGDGLPTSAFVSTLPAWLGVLTLLGIAVGSVSANVLNIYSGTMSFIAAGVKLGFKTRRAIMVIIAGVLGGGLSYFAVEDNFRFLFELFLLTVGYWLAPWVAILVVDRLMRKGQDIDTMVKEETKHRNIAGPITFVLTTAVSIYLFAKAEMPTVQFYGIFTGPGAENGDWTAAVGFVSAAIIYYVLATVLGTTKKK</sequence>
<accession>A0A6J6NEV6</accession>
<feature type="transmembrane region" description="Helical" evidence="7">
    <location>
        <begin position="62"/>
        <end position="82"/>
    </location>
</feature>
<dbReference type="GO" id="GO:0022857">
    <property type="term" value="F:transmembrane transporter activity"/>
    <property type="evidence" value="ECO:0007669"/>
    <property type="project" value="InterPro"/>
</dbReference>
<feature type="transmembrane region" description="Helical" evidence="7">
    <location>
        <begin position="356"/>
        <end position="378"/>
    </location>
</feature>
<evidence type="ECO:0000313" key="8">
    <source>
        <dbReference type="EMBL" id="CAB4683578.1"/>
    </source>
</evidence>
<evidence type="ECO:0000256" key="7">
    <source>
        <dbReference type="SAM" id="Phobius"/>
    </source>
</evidence>
<dbReference type="InterPro" id="IPR001248">
    <property type="entry name" value="Pur-cyt_permease"/>
</dbReference>
<dbReference type="AlphaFoldDB" id="A0A6J6NEV6"/>
<evidence type="ECO:0000256" key="4">
    <source>
        <dbReference type="ARBA" id="ARBA00022692"/>
    </source>
</evidence>
<comment type="subcellular location">
    <subcellularLocation>
        <location evidence="1">Membrane</location>
        <topology evidence="1">Multi-pass membrane protein</topology>
    </subcellularLocation>
</comment>
<keyword evidence="5 7" id="KW-1133">Transmembrane helix</keyword>
<evidence type="ECO:0000256" key="2">
    <source>
        <dbReference type="ARBA" id="ARBA00008974"/>
    </source>
</evidence>
<name>A0A6J6NEV6_9ZZZZ</name>
<feature type="transmembrane region" description="Helical" evidence="7">
    <location>
        <begin position="247"/>
        <end position="270"/>
    </location>
</feature>
<keyword evidence="6 7" id="KW-0472">Membrane</keyword>
<dbReference type="GO" id="GO:0005886">
    <property type="term" value="C:plasma membrane"/>
    <property type="evidence" value="ECO:0007669"/>
    <property type="project" value="TreeGrafter"/>
</dbReference>
<reference evidence="8" key="1">
    <citation type="submission" date="2020-05" db="EMBL/GenBank/DDBJ databases">
        <authorList>
            <person name="Chiriac C."/>
            <person name="Salcher M."/>
            <person name="Ghai R."/>
            <person name="Kavagutti S V."/>
        </authorList>
    </citation>
    <scope>NUCLEOTIDE SEQUENCE</scope>
</reference>
<evidence type="ECO:0000256" key="5">
    <source>
        <dbReference type="ARBA" id="ARBA00022989"/>
    </source>
</evidence>
<feature type="transmembrane region" description="Helical" evidence="7">
    <location>
        <begin position="175"/>
        <end position="196"/>
    </location>
</feature>
<dbReference type="Pfam" id="PF02133">
    <property type="entry name" value="Transp_cyt_pur"/>
    <property type="match status" value="1"/>
</dbReference>
<comment type="similarity">
    <text evidence="2">Belongs to the purine-cytosine permease (2.A.39) family.</text>
</comment>
<evidence type="ECO:0000256" key="6">
    <source>
        <dbReference type="ARBA" id="ARBA00023136"/>
    </source>
</evidence>
<feature type="transmembrane region" description="Helical" evidence="7">
    <location>
        <begin position="399"/>
        <end position="419"/>
    </location>
</feature>
<protein>
    <submittedName>
        <fullName evidence="8">Unannotated protein</fullName>
    </submittedName>
</protein>
<dbReference type="PANTHER" id="PTHR31806">
    <property type="entry name" value="PURINE-CYTOSINE PERMEASE FCY2-RELATED"/>
    <property type="match status" value="1"/>
</dbReference>
<dbReference type="Gene3D" id="1.10.4160.10">
    <property type="entry name" value="Hydantoin permease"/>
    <property type="match status" value="1"/>
</dbReference>
<dbReference type="InterPro" id="IPR026030">
    <property type="entry name" value="Pur-cyt_permease_Fcy2/21/22"/>
</dbReference>
<proteinExistence type="inferred from homology"/>
<feature type="transmembrane region" description="Helical" evidence="7">
    <location>
        <begin position="208"/>
        <end position="226"/>
    </location>
</feature>
<feature type="transmembrane region" description="Helical" evidence="7">
    <location>
        <begin position="332"/>
        <end position="350"/>
    </location>
</feature>
<keyword evidence="4 7" id="KW-0812">Transmembrane</keyword>
<feature type="transmembrane region" description="Helical" evidence="7">
    <location>
        <begin position="103"/>
        <end position="124"/>
    </location>
</feature>
<gene>
    <name evidence="8" type="ORF">UFOPK2373_00404</name>
</gene>
<dbReference type="EMBL" id="CAEZXL010000049">
    <property type="protein sequence ID" value="CAB4683578.1"/>
    <property type="molecule type" value="Genomic_DNA"/>
</dbReference>
<organism evidence="8">
    <name type="scientific">freshwater metagenome</name>
    <dbReference type="NCBI Taxonomy" id="449393"/>
    <lineage>
        <taxon>unclassified sequences</taxon>
        <taxon>metagenomes</taxon>
        <taxon>ecological metagenomes</taxon>
    </lineage>
</organism>
<keyword evidence="3" id="KW-0813">Transport</keyword>
<feature type="transmembrane region" description="Helical" evidence="7">
    <location>
        <begin position="290"/>
        <end position="312"/>
    </location>
</feature>
<dbReference type="PIRSF" id="PIRSF002744">
    <property type="entry name" value="Pur-cyt_permease"/>
    <property type="match status" value="1"/>
</dbReference>